<proteinExistence type="predicted"/>
<evidence type="ECO:0000313" key="3">
    <source>
        <dbReference type="Proteomes" id="UP000011115"/>
    </source>
</evidence>
<protein>
    <submittedName>
        <fullName evidence="2">Uncharacterized protein</fullName>
    </submittedName>
</protein>
<organism evidence="2 3">
    <name type="scientific">Solanum tuberosum</name>
    <name type="common">Potato</name>
    <dbReference type="NCBI Taxonomy" id="4113"/>
    <lineage>
        <taxon>Eukaryota</taxon>
        <taxon>Viridiplantae</taxon>
        <taxon>Streptophyta</taxon>
        <taxon>Embryophyta</taxon>
        <taxon>Tracheophyta</taxon>
        <taxon>Spermatophyta</taxon>
        <taxon>Magnoliopsida</taxon>
        <taxon>eudicotyledons</taxon>
        <taxon>Gunneridae</taxon>
        <taxon>Pentapetalae</taxon>
        <taxon>asterids</taxon>
        <taxon>lamiids</taxon>
        <taxon>Solanales</taxon>
        <taxon>Solanaceae</taxon>
        <taxon>Solanoideae</taxon>
        <taxon>Solaneae</taxon>
        <taxon>Solanum</taxon>
    </lineage>
</organism>
<dbReference type="Gramene" id="PGSC0003DMT400092822">
    <property type="protein sequence ID" value="PGSC0003DMT400092822"/>
    <property type="gene ID" value="PGSC0003DMG400042393"/>
</dbReference>
<dbReference type="PaxDb" id="4113-PGSC0003DMT400092822"/>
<name>M1DQL9_SOLTU</name>
<evidence type="ECO:0000256" key="1">
    <source>
        <dbReference type="SAM" id="MobiDB-lite"/>
    </source>
</evidence>
<dbReference type="EnsemblPlants" id="PGSC0003DMT400092822">
    <property type="protein sequence ID" value="PGSC0003DMT400092822"/>
    <property type="gene ID" value="PGSC0003DMG400042393"/>
</dbReference>
<dbReference type="InParanoid" id="M1DQL9"/>
<feature type="region of interest" description="Disordered" evidence="1">
    <location>
        <begin position="103"/>
        <end position="137"/>
    </location>
</feature>
<dbReference type="AlphaFoldDB" id="M1DQL9"/>
<dbReference type="Proteomes" id="UP000011115">
    <property type="component" value="Unassembled WGS sequence"/>
</dbReference>
<accession>M1DQL9</accession>
<reference evidence="3" key="1">
    <citation type="journal article" date="2011" name="Nature">
        <title>Genome sequence and analysis of the tuber crop potato.</title>
        <authorList>
            <consortium name="The Potato Genome Sequencing Consortium"/>
        </authorList>
    </citation>
    <scope>NUCLEOTIDE SEQUENCE [LARGE SCALE GENOMIC DNA]</scope>
    <source>
        <strain evidence="3">cv. DM1-3 516 R44</strain>
    </source>
</reference>
<evidence type="ECO:0000313" key="2">
    <source>
        <dbReference type="EnsemblPlants" id="PGSC0003DMT400092822"/>
    </source>
</evidence>
<dbReference type="HOGENOM" id="CLU_1734720_0_0_1"/>
<reference evidence="2" key="2">
    <citation type="submission" date="2015-06" db="UniProtKB">
        <authorList>
            <consortium name="EnsemblPlants"/>
        </authorList>
    </citation>
    <scope>IDENTIFICATION</scope>
    <source>
        <strain evidence="2">DM1-3 516 R44</strain>
    </source>
</reference>
<sequence length="151" mass="16585">MSVNGSNTSQLGHNDDIGNLNDVNKVNLGGVGAIRLPPIIGNTVFNVTSTMLFFPPSRMMSLRDNIQSFKRLDGFPRPKVARKNQPPQKRARVIVINKEVAPSHKALEKIPPTRGKGKGKGPVQPTPAEERSDIIDVYDTHLTTFDSEDQS</sequence>
<keyword evidence="3" id="KW-1185">Reference proteome</keyword>